<dbReference type="HAMAP" id="MF_00984">
    <property type="entry name" value="SSB"/>
    <property type="match status" value="1"/>
</dbReference>
<dbReference type="Proteomes" id="UP000051557">
    <property type="component" value="Unassembled WGS sequence"/>
</dbReference>
<dbReference type="InterPro" id="IPR000424">
    <property type="entry name" value="Primosome_PriB/ssb"/>
</dbReference>
<dbReference type="Pfam" id="PF00436">
    <property type="entry name" value="SSB"/>
    <property type="match status" value="1"/>
</dbReference>
<reference evidence="4 5" key="1">
    <citation type="submission" date="2015-10" db="EMBL/GenBank/DDBJ databases">
        <title>Metagenome-Assembled Genomes uncover a global brackish microbiome.</title>
        <authorList>
            <person name="Hugerth L.W."/>
            <person name="Larsson J."/>
            <person name="Alneberg J."/>
            <person name="Lindh M.V."/>
            <person name="Legrand C."/>
            <person name="Pinhassi J."/>
            <person name="Andersson A.F."/>
        </authorList>
    </citation>
    <scope>NUCLEOTIDE SEQUENCE [LARGE SCALE GENOMIC DNA]</scope>
    <source>
        <strain evidence="4">BACL9 MAG-120820-bin42</strain>
    </source>
</reference>
<accession>A0A0R2X8G4</accession>
<evidence type="ECO:0000256" key="1">
    <source>
        <dbReference type="ARBA" id="ARBA00023125"/>
    </source>
</evidence>
<dbReference type="PIRSF" id="PIRSF002070">
    <property type="entry name" value="SSB"/>
    <property type="match status" value="1"/>
</dbReference>
<dbReference type="AlphaFoldDB" id="A0A0R2X8G4"/>
<evidence type="ECO:0000313" key="5">
    <source>
        <dbReference type="Proteomes" id="UP000051557"/>
    </source>
</evidence>
<feature type="non-terminal residue" evidence="4">
    <location>
        <position position="117"/>
    </location>
</feature>
<dbReference type="GO" id="GO:0009295">
    <property type="term" value="C:nucleoid"/>
    <property type="evidence" value="ECO:0007669"/>
    <property type="project" value="TreeGrafter"/>
</dbReference>
<dbReference type="InterPro" id="IPR012340">
    <property type="entry name" value="NA-bd_OB-fold"/>
</dbReference>
<name>A0A0R2X8G4_9BACT</name>
<comment type="caution">
    <text evidence="4">The sequence shown here is derived from an EMBL/GenBank/DDBJ whole genome shotgun (WGS) entry which is preliminary data.</text>
</comment>
<sequence length="117" mass="12835">MASLNKVFLMGNLTRDPEVRHTPKGTAVGDLAMAINMSYKAQDGTEKEEVCYVDVVVWGRQAETCRDYLSKGAPVFVEGRLQLDQWEGPEGEKKSRMRVRADRVQFLSRGGGAGGGA</sequence>
<dbReference type="GO" id="GO:0006260">
    <property type="term" value="P:DNA replication"/>
    <property type="evidence" value="ECO:0007669"/>
    <property type="project" value="InterPro"/>
</dbReference>
<proteinExistence type="inferred from homology"/>
<organism evidence="4 5">
    <name type="scientific">Verrucomicrobia subdivision 6 bacterium BACL9 MAG-120820-bin42</name>
    <dbReference type="NCBI Taxonomy" id="1655634"/>
    <lineage>
        <taxon>Bacteria</taxon>
        <taxon>Pseudomonadati</taxon>
        <taxon>Verrucomicrobiota</taxon>
        <taxon>Verrucomicrobiia</taxon>
        <taxon>Verrucomicrobiales</taxon>
        <taxon>Verrucomicrobia subdivision 6</taxon>
    </lineage>
</organism>
<dbReference type="NCBIfam" id="TIGR00621">
    <property type="entry name" value="ssb"/>
    <property type="match status" value="1"/>
</dbReference>
<dbReference type="GO" id="GO:0003697">
    <property type="term" value="F:single-stranded DNA binding"/>
    <property type="evidence" value="ECO:0007669"/>
    <property type="project" value="InterPro"/>
</dbReference>
<gene>
    <name evidence="4" type="ORF">ABS32_07950</name>
</gene>
<dbReference type="Gene3D" id="2.40.50.140">
    <property type="entry name" value="Nucleic acid-binding proteins"/>
    <property type="match status" value="1"/>
</dbReference>
<keyword evidence="1 2" id="KW-0238">DNA-binding</keyword>
<evidence type="ECO:0000256" key="3">
    <source>
        <dbReference type="RuleBase" id="RU000524"/>
    </source>
</evidence>
<protein>
    <recommendedName>
        <fullName evidence="3">Single-stranded DNA-binding protein</fullName>
    </recommendedName>
</protein>
<evidence type="ECO:0000313" key="4">
    <source>
        <dbReference type="EMBL" id="KRP30972.1"/>
    </source>
</evidence>
<dbReference type="PANTHER" id="PTHR10302">
    <property type="entry name" value="SINGLE-STRANDED DNA-BINDING PROTEIN"/>
    <property type="match status" value="1"/>
</dbReference>
<evidence type="ECO:0000256" key="2">
    <source>
        <dbReference type="PROSITE-ProRule" id="PRU00252"/>
    </source>
</evidence>
<dbReference type="EMBL" id="LIDM01000417">
    <property type="protein sequence ID" value="KRP30972.1"/>
    <property type="molecule type" value="Genomic_DNA"/>
</dbReference>
<dbReference type="InterPro" id="IPR011344">
    <property type="entry name" value="ssDNA-bd"/>
</dbReference>
<dbReference type="CDD" id="cd04496">
    <property type="entry name" value="SSB_OBF"/>
    <property type="match status" value="1"/>
</dbReference>
<dbReference type="PROSITE" id="PS50935">
    <property type="entry name" value="SSB"/>
    <property type="match status" value="1"/>
</dbReference>
<dbReference type="PANTHER" id="PTHR10302:SF27">
    <property type="entry name" value="SINGLE-STRANDED DNA-BINDING PROTEIN"/>
    <property type="match status" value="1"/>
</dbReference>
<dbReference type="SUPFAM" id="SSF50249">
    <property type="entry name" value="Nucleic acid-binding proteins"/>
    <property type="match status" value="1"/>
</dbReference>